<dbReference type="Proteomes" id="UP000235965">
    <property type="component" value="Unassembled WGS sequence"/>
</dbReference>
<dbReference type="InterPro" id="IPR003616">
    <property type="entry name" value="Post-SET_dom"/>
</dbReference>
<protein>
    <recommendedName>
        <fullName evidence="13">Histone-lysine N-methyltransferase SETMAR</fullName>
    </recommendedName>
</protein>
<dbReference type="PANTHER" id="PTHR46223">
    <property type="entry name" value="HISTONE-LYSINE N-METHYLTRANSFERASE SUV39H"/>
    <property type="match status" value="1"/>
</dbReference>
<dbReference type="OrthoDB" id="48306at2759"/>
<keyword evidence="2" id="KW-0158">Chromosome</keyword>
<keyword evidence="5" id="KW-0949">S-adenosyl-L-methionine</keyword>
<dbReference type="Pfam" id="PF05033">
    <property type="entry name" value="Pre-SET"/>
    <property type="match status" value="1"/>
</dbReference>
<dbReference type="PANTHER" id="PTHR46223:SF3">
    <property type="entry name" value="HISTONE-LYSINE N-METHYLTRANSFERASE SET-23"/>
    <property type="match status" value="1"/>
</dbReference>
<dbReference type="PROSITE" id="PS50867">
    <property type="entry name" value="PRE_SET"/>
    <property type="match status" value="1"/>
</dbReference>
<dbReference type="PROSITE" id="PS50280">
    <property type="entry name" value="SET"/>
    <property type="match status" value="1"/>
</dbReference>
<keyword evidence="3" id="KW-0489">Methyltransferase</keyword>
<dbReference type="InterPro" id="IPR007728">
    <property type="entry name" value="Pre-SET_dom"/>
</dbReference>
<keyword evidence="6" id="KW-0479">Metal-binding</keyword>
<evidence type="ECO:0008006" key="13">
    <source>
        <dbReference type="Google" id="ProtNLM"/>
    </source>
</evidence>
<reference evidence="11 12" key="1">
    <citation type="submission" date="2017-12" db="EMBL/GenBank/DDBJ databases">
        <title>Hemimetabolous genomes reveal molecular basis of termite eusociality.</title>
        <authorList>
            <person name="Harrison M.C."/>
            <person name="Jongepier E."/>
            <person name="Robertson H.M."/>
            <person name="Arning N."/>
            <person name="Bitard-Feildel T."/>
            <person name="Chao H."/>
            <person name="Childers C.P."/>
            <person name="Dinh H."/>
            <person name="Doddapaneni H."/>
            <person name="Dugan S."/>
            <person name="Gowin J."/>
            <person name="Greiner C."/>
            <person name="Han Y."/>
            <person name="Hu H."/>
            <person name="Hughes D.S.T."/>
            <person name="Huylmans A.-K."/>
            <person name="Kemena C."/>
            <person name="Kremer L.P.M."/>
            <person name="Lee S.L."/>
            <person name="Lopez-Ezquerra A."/>
            <person name="Mallet L."/>
            <person name="Monroy-Kuhn J.M."/>
            <person name="Moser A."/>
            <person name="Murali S.C."/>
            <person name="Muzny D.M."/>
            <person name="Otani S."/>
            <person name="Piulachs M.-D."/>
            <person name="Poelchau M."/>
            <person name="Qu J."/>
            <person name="Schaub F."/>
            <person name="Wada-Katsumata A."/>
            <person name="Worley K.C."/>
            <person name="Xie Q."/>
            <person name="Ylla G."/>
            <person name="Poulsen M."/>
            <person name="Gibbs R.A."/>
            <person name="Schal C."/>
            <person name="Richards S."/>
            <person name="Belles X."/>
            <person name="Korb J."/>
            <person name="Bornberg-Bauer E."/>
        </authorList>
    </citation>
    <scope>NUCLEOTIDE SEQUENCE [LARGE SCALE GENOMIC DNA]</scope>
    <source>
        <tissue evidence="11">Whole body</tissue>
    </source>
</reference>
<dbReference type="InterPro" id="IPR001214">
    <property type="entry name" value="SET_dom"/>
</dbReference>
<name>A0A2J7PMY3_9NEOP</name>
<dbReference type="Gene3D" id="2.170.270.10">
    <property type="entry name" value="SET domain"/>
    <property type="match status" value="1"/>
</dbReference>
<dbReference type="GO" id="GO:0005694">
    <property type="term" value="C:chromosome"/>
    <property type="evidence" value="ECO:0007669"/>
    <property type="project" value="UniProtKB-SubCell"/>
</dbReference>
<accession>A0A2J7PMY3</accession>
<organism evidence="11 12">
    <name type="scientific">Cryptotermes secundus</name>
    <dbReference type="NCBI Taxonomy" id="105785"/>
    <lineage>
        <taxon>Eukaryota</taxon>
        <taxon>Metazoa</taxon>
        <taxon>Ecdysozoa</taxon>
        <taxon>Arthropoda</taxon>
        <taxon>Hexapoda</taxon>
        <taxon>Insecta</taxon>
        <taxon>Pterygota</taxon>
        <taxon>Neoptera</taxon>
        <taxon>Polyneoptera</taxon>
        <taxon>Dictyoptera</taxon>
        <taxon>Blattodea</taxon>
        <taxon>Blattoidea</taxon>
        <taxon>Termitoidae</taxon>
        <taxon>Kalotermitidae</taxon>
        <taxon>Cryptotermitinae</taxon>
        <taxon>Cryptotermes</taxon>
    </lineage>
</organism>
<evidence type="ECO:0000256" key="3">
    <source>
        <dbReference type="ARBA" id="ARBA00022603"/>
    </source>
</evidence>
<comment type="caution">
    <text evidence="11">The sequence shown here is derived from an EMBL/GenBank/DDBJ whole genome shotgun (WGS) entry which is preliminary data.</text>
</comment>
<gene>
    <name evidence="11" type="ORF">B7P43_G07355</name>
</gene>
<keyword evidence="12" id="KW-1185">Reference proteome</keyword>
<feature type="domain" description="SET" evidence="8">
    <location>
        <begin position="123"/>
        <end position="247"/>
    </location>
</feature>
<proteinExistence type="predicted"/>
<dbReference type="Pfam" id="PF00856">
    <property type="entry name" value="SET"/>
    <property type="match status" value="1"/>
</dbReference>
<evidence type="ECO:0000256" key="4">
    <source>
        <dbReference type="ARBA" id="ARBA00022679"/>
    </source>
</evidence>
<comment type="subcellular location">
    <subcellularLocation>
        <location evidence="1">Chromosome</location>
    </subcellularLocation>
</comment>
<dbReference type="InterPro" id="IPR046341">
    <property type="entry name" value="SET_dom_sf"/>
</dbReference>
<dbReference type="InterPro" id="IPR050973">
    <property type="entry name" value="H3K9_Histone-Lys_N-MTase"/>
</dbReference>
<feature type="domain" description="Post-SET" evidence="10">
    <location>
        <begin position="263"/>
        <end position="279"/>
    </location>
</feature>
<evidence type="ECO:0000256" key="1">
    <source>
        <dbReference type="ARBA" id="ARBA00004286"/>
    </source>
</evidence>
<evidence type="ECO:0000256" key="6">
    <source>
        <dbReference type="ARBA" id="ARBA00022723"/>
    </source>
</evidence>
<evidence type="ECO:0000259" key="9">
    <source>
        <dbReference type="PROSITE" id="PS50867"/>
    </source>
</evidence>
<dbReference type="AlphaFoldDB" id="A0A2J7PMY3"/>
<dbReference type="GO" id="GO:0032259">
    <property type="term" value="P:methylation"/>
    <property type="evidence" value="ECO:0007669"/>
    <property type="project" value="UniProtKB-KW"/>
</dbReference>
<evidence type="ECO:0000313" key="11">
    <source>
        <dbReference type="EMBL" id="PNF17679.1"/>
    </source>
</evidence>
<dbReference type="CDD" id="cd10544">
    <property type="entry name" value="SET_SETMAR"/>
    <property type="match status" value="1"/>
</dbReference>
<dbReference type="GO" id="GO:0008270">
    <property type="term" value="F:zinc ion binding"/>
    <property type="evidence" value="ECO:0007669"/>
    <property type="project" value="InterPro"/>
</dbReference>
<keyword evidence="4" id="KW-0808">Transferase</keyword>
<evidence type="ECO:0000256" key="7">
    <source>
        <dbReference type="ARBA" id="ARBA00022833"/>
    </source>
</evidence>
<sequence length="285" mass="31484">MLKSSNMEEYNSSDDCSAIEDYMIDNYHHTSPDIFYTATNIPGPGANTEDFNTQFMGGCACKEGRCHIENNCPCVRKYGVNYDKNSRLLDSKFNGPIVECNSMCGCNGRGRCGNRVVQFGPRGGLQVFEASHSKGFGLKSESILLKGDFICEYAGEVLNMAEARSRAKANVGKMNYIFVLNEHLSQGHVLKTYVDPTVIGNIGRYINHSCQPNAVVVPVRTDTPVPKLCIFALKEIHIGEEITFDYGGGNSNEVCSVQGGLMHRKSCCCGVEVCRKYLPYDETLF</sequence>
<dbReference type="SMART" id="SM00317">
    <property type="entry name" value="SET"/>
    <property type="match status" value="1"/>
</dbReference>
<keyword evidence="7" id="KW-0862">Zinc</keyword>
<dbReference type="GO" id="GO:0008170">
    <property type="term" value="F:N-methyltransferase activity"/>
    <property type="evidence" value="ECO:0007669"/>
    <property type="project" value="UniProtKB-ARBA"/>
</dbReference>
<dbReference type="GO" id="GO:0005634">
    <property type="term" value="C:nucleus"/>
    <property type="evidence" value="ECO:0007669"/>
    <property type="project" value="InterPro"/>
</dbReference>
<evidence type="ECO:0000259" key="8">
    <source>
        <dbReference type="PROSITE" id="PS50280"/>
    </source>
</evidence>
<evidence type="ECO:0000313" key="12">
    <source>
        <dbReference type="Proteomes" id="UP000235965"/>
    </source>
</evidence>
<evidence type="ECO:0000256" key="2">
    <source>
        <dbReference type="ARBA" id="ARBA00022454"/>
    </source>
</evidence>
<dbReference type="GO" id="GO:0008757">
    <property type="term" value="F:S-adenosylmethionine-dependent methyltransferase activity"/>
    <property type="evidence" value="ECO:0007669"/>
    <property type="project" value="UniProtKB-ARBA"/>
</dbReference>
<dbReference type="PROSITE" id="PS50868">
    <property type="entry name" value="POST_SET"/>
    <property type="match status" value="1"/>
</dbReference>
<evidence type="ECO:0000256" key="5">
    <source>
        <dbReference type="ARBA" id="ARBA00022691"/>
    </source>
</evidence>
<dbReference type="SUPFAM" id="SSF82199">
    <property type="entry name" value="SET domain"/>
    <property type="match status" value="1"/>
</dbReference>
<evidence type="ECO:0000259" key="10">
    <source>
        <dbReference type="PROSITE" id="PS50868"/>
    </source>
</evidence>
<feature type="domain" description="Pre-SET" evidence="9">
    <location>
        <begin position="57"/>
        <end position="120"/>
    </location>
</feature>
<dbReference type="GO" id="GO:0042054">
    <property type="term" value="F:histone methyltransferase activity"/>
    <property type="evidence" value="ECO:0007669"/>
    <property type="project" value="InterPro"/>
</dbReference>
<dbReference type="EMBL" id="NEVH01023960">
    <property type="protein sequence ID" value="PNF17679.1"/>
    <property type="molecule type" value="Genomic_DNA"/>
</dbReference>